<feature type="region of interest" description="Disordered" evidence="1">
    <location>
        <begin position="63"/>
        <end position="83"/>
    </location>
</feature>
<feature type="non-terminal residue" evidence="2">
    <location>
        <position position="1"/>
    </location>
</feature>
<dbReference type="Proteomes" id="UP001354931">
    <property type="component" value="Unassembled WGS sequence"/>
</dbReference>
<protein>
    <submittedName>
        <fullName evidence="2">Pyridoxal phosphate-dependent aminotransferase</fullName>
    </submittedName>
</protein>
<keyword evidence="2" id="KW-0032">Aminotransferase</keyword>
<evidence type="ECO:0000313" key="3">
    <source>
        <dbReference type="Proteomes" id="UP001354931"/>
    </source>
</evidence>
<evidence type="ECO:0000256" key="1">
    <source>
        <dbReference type="SAM" id="MobiDB-lite"/>
    </source>
</evidence>
<gene>
    <name evidence="2" type="ORF">OKJ99_30665</name>
</gene>
<evidence type="ECO:0000313" key="2">
    <source>
        <dbReference type="EMBL" id="MEB8341866.1"/>
    </source>
</evidence>
<keyword evidence="3" id="KW-1185">Reference proteome</keyword>
<sequence>ARPPRVGRHLYMDLAELRPRLAALGVSDSQDLEDFLGNRLGMPVPGGHRFGDEQGALRARLSTGPLLGSTPEERRASLTSPEPLELPHVARLLTMVESTLRAIGGEPEGEGWETER</sequence>
<dbReference type="GO" id="GO:0008483">
    <property type="term" value="F:transaminase activity"/>
    <property type="evidence" value="ECO:0007669"/>
    <property type="project" value="UniProtKB-KW"/>
</dbReference>
<accession>A0ABU6FGA9</accession>
<keyword evidence="2" id="KW-0808">Transferase</keyword>
<proteinExistence type="predicted"/>
<name>A0ABU6FGA9_9ACTN</name>
<reference evidence="2 3" key="1">
    <citation type="submission" date="2022-10" db="EMBL/GenBank/DDBJ databases">
        <authorList>
            <person name="Xie J."/>
            <person name="Shen N."/>
        </authorList>
    </citation>
    <scope>NUCLEOTIDE SEQUENCE [LARGE SCALE GENOMIC DNA]</scope>
    <source>
        <strain evidence="2 3">YIM65594</strain>
    </source>
</reference>
<organism evidence="2 3">
    <name type="scientific">Streptomyces endophyticus</name>
    <dbReference type="NCBI Taxonomy" id="714166"/>
    <lineage>
        <taxon>Bacteria</taxon>
        <taxon>Bacillati</taxon>
        <taxon>Actinomycetota</taxon>
        <taxon>Actinomycetes</taxon>
        <taxon>Kitasatosporales</taxon>
        <taxon>Streptomycetaceae</taxon>
        <taxon>Streptomyces</taxon>
    </lineage>
</organism>
<dbReference type="EMBL" id="JAOZYC010000152">
    <property type="protein sequence ID" value="MEB8341866.1"/>
    <property type="molecule type" value="Genomic_DNA"/>
</dbReference>
<comment type="caution">
    <text evidence="2">The sequence shown here is derived from an EMBL/GenBank/DDBJ whole genome shotgun (WGS) entry which is preliminary data.</text>
</comment>